<dbReference type="PANTHER" id="PTHR43716">
    <property type="entry name" value="D-2-HYDROXYGLUTARATE DEHYDROGENASE, MITOCHONDRIAL"/>
    <property type="match status" value="1"/>
</dbReference>
<dbReference type="Pfam" id="PF02913">
    <property type="entry name" value="FAD-oxidase_C"/>
    <property type="match status" value="1"/>
</dbReference>
<proteinExistence type="inferred from homology"/>
<protein>
    <recommendedName>
        <fullName evidence="6">FAD-binding oxidoreductase/transferase type 4 C-terminal domain-containing protein</fullName>
    </recommendedName>
</protein>
<accession>A0A0A9E8J0</accession>
<comment type="cofactor">
    <cofactor evidence="1">
        <name>FAD</name>
        <dbReference type="ChEBI" id="CHEBI:57692"/>
    </cofactor>
</comment>
<evidence type="ECO:0000256" key="5">
    <source>
        <dbReference type="ARBA" id="ARBA00023002"/>
    </source>
</evidence>
<dbReference type="AlphaFoldDB" id="A0A0A9E8J0"/>
<dbReference type="GO" id="GO:0016491">
    <property type="term" value="F:oxidoreductase activity"/>
    <property type="evidence" value="ECO:0007669"/>
    <property type="project" value="UniProtKB-KW"/>
</dbReference>
<evidence type="ECO:0000256" key="4">
    <source>
        <dbReference type="ARBA" id="ARBA00022827"/>
    </source>
</evidence>
<feature type="domain" description="FAD-binding oxidoreductase/transferase type 4 C-terminal" evidence="6">
    <location>
        <begin position="1"/>
        <end position="36"/>
    </location>
</feature>
<keyword evidence="3" id="KW-0285">Flavoprotein</keyword>
<dbReference type="InterPro" id="IPR016171">
    <property type="entry name" value="Vanillyl_alc_oxidase_C-sub2"/>
</dbReference>
<reference evidence="7" key="1">
    <citation type="submission" date="2014-09" db="EMBL/GenBank/DDBJ databases">
        <authorList>
            <person name="Magalhaes I.L.F."/>
            <person name="Oliveira U."/>
            <person name="Santos F.R."/>
            <person name="Vidigal T.H.D.A."/>
            <person name="Brescovit A.D."/>
            <person name="Santos A.J."/>
        </authorList>
    </citation>
    <scope>NUCLEOTIDE SEQUENCE</scope>
    <source>
        <tissue evidence="7">Shoot tissue taken approximately 20 cm above the soil surface</tissue>
    </source>
</reference>
<dbReference type="InterPro" id="IPR016164">
    <property type="entry name" value="FAD-linked_Oxase-like_C"/>
</dbReference>
<dbReference type="InterPro" id="IPR051264">
    <property type="entry name" value="FAD-oxidored/transferase_4"/>
</dbReference>
<keyword evidence="4" id="KW-0274">FAD</keyword>
<dbReference type="GO" id="GO:0005739">
    <property type="term" value="C:mitochondrion"/>
    <property type="evidence" value="ECO:0007669"/>
    <property type="project" value="TreeGrafter"/>
</dbReference>
<keyword evidence="5" id="KW-0560">Oxidoreductase</keyword>
<reference evidence="7" key="2">
    <citation type="journal article" date="2015" name="Data Brief">
        <title>Shoot transcriptome of the giant reed, Arundo donax.</title>
        <authorList>
            <person name="Barrero R.A."/>
            <person name="Guerrero F.D."/>
            <person name="Moolhuijzen P."/>
            <person name="Goolsby J.A."/>
            <person name="Tidwell J."/>
            <person name="Bellgard S.E."/>
            <person name="Bellgard M.I."/>
        </authorList>
    </citation>
    <scope>NUCLEOTIDE SEQUENCE</scope>
    <source>
        <tissue evidence="7">Shoot tissue taken approximately 20 cm above the soil surface</tissue>
    </source>
</reference>
<evidence type="ECO:0000313" key="7">
    <source>
        <dbReference type="EMBL" id="JAD95363.1"/>
    </source>
</evidence>
<evidence type="ECO:0000256" key="3">
    <source>
        <dbReference type="ARBA" id="ARBA00022630"/>
    </source>
</evidence>
<evidence type="ECO:0000256" key="1">
    <source>
        <dbReference type="ARBA" id="ARBA00001974"/>
    </source>
</evidence>
<dbReference type="Gene3D" id="1.10.45.10">
    <property type="entry name" value="Vanillyl-alcohol Oxidase, Chain A, domain 4"/>
    <property type="match status" value="1"/>
</dbReference>
<dbReference type="SUPFAM" id="SSF55103">
    <property type="entry name" value="FAD-linked oxidases, C-terminal domain"/>
    <property type="match status" value="1"/>
</dbReference>
<dbReference type="PANTHER" id="PTHR43716:SF1">
    <property type="entry name" value="D-2-HYDROXYGLUTARATE DEHYDROGENASE, MITOCHONDRIAL"/>
    <property type="match status" value="1"/>
</dbReference>
<evidence type="ECO:0000256" key="2">
    <source>
        <dbReference type="ARBA" id="ARBA00008000"/>
    </source>
</evidence>
<dbReference type="InterPro" id="IPR004113">
    <property type="entry name" value="FAD-bd_oxidored_4_C"/>
</dbReference>
<sequence length="45" mass="4939">MKAEKIHYSKSPEAVQLMASIKKLLDPNSILNPYKVLPQSAVAEG</sequence>
<dbReference type="FunFam" id="1.10.45.10:FF:000001">
    <property type="entry name" value="D-lactate dehydrogenase mitochondrial"/>
    <property type="match status" value="1"/>
</dbReference>
<evidence type="ECO:0000259" key="6">
    <source>
        <dbReference type="Pfam" id="PF02913"/>
    </source>
</evidence>
<dbReference type="GO" id="GO:0050660">
    <property type="term" value="F:flavin adenine dinucleotide binding"/>
    <property type="evidence" value="ECO:0007669"/>
    <property type="project" value="InterPro"/>
</dbReference>
<name>A0A0A9E8J0_ARUDO</name>
<organism evidence="7">
    <name type="scientific">Arundo donax</name>
    <name type="common">Giant reed</name>
    <name type="synonym">Donax arundinaceus</name>
    <dbReference type="NCBI Taxonomy" id="35708"/>
    <lineage>
        <taxon>Eukaryota</taxon>
        <taxon>Viridiplantae</taxon>
        <taxon>Streptophyta</taxon>
        <taxon>Embryophyta</taxon>
        <taxon>Tracheophyta</taxon>
        <taxon>Spermatophyta</taxon>
        <taxon>Magnoliopsida</taxon>
        <taxon>Liliopsida</taxon>
        <taxon>Poales</taxon>
        <taxon>Poaceae</taxon>
        <taxon>PACMAD clade</taxon>
        <taxon>Arundinoideae</taxon>
        <taxon>Arundineae</taxon>
        <taxon>Arundo</taxon>
    </lineage>
</organism>
<comment type="similarity">
    <text evidence="2">Belongs to the FAD-binding oxidoreductase/transferase type 4 family.</text>
</comment>
<dbReference type="EMBL" id="GBRH01202532">
    <property type="protein sequence ID" value="JAD95363.1"/>
    <property type="molecule type" value="Transcribed_RNA"/>
</dbReference>